<dbReference type="EMBL" id="CP026520">
    <property type="protein sequence ID" value="QAV20912.1"/>
    <property type="molecule type" value="Genomic_DNA"/>
</dbReference>
<feature type="domain" description="ABC transporter" evidence="5">
    <location>
        <begin position="258"/>
        <end position="500"/>
    </location>
</feature>
<dbReference type="GO" id="GO:0016887">
    <property type="term" value="F:ATP hydrolysis activity"/>
    <property type="evidence" value="ECO:0007669"/>
    <property type="project" value="InterPro"/>
</dbReference>
<dbReference type="InterPro" id="IPR003593">
    <property type="entry name" value="AAA+_ATPase"/>
</dbReference>
<dbReference type="AlphaFoldDB" id="A0A410X2R9"/>
<evidence type="ECO:0000259" key="5">
    <source>
        <dbReference type="PROSITE" id="PS50893"/>
    </source>
</evidence>
<dbReference type="PROSITE" id="PS00211">
    <property type="entry name" value="ABC_TRANSPORTER_1"/>
    <property type="match status" value="1"/>
</dbReference>
<dbReference type="KEGG" id="pchi:PC41400_25785"/>
<dbReference type="Gene3D" id="3.40.50.300">
    <property type="entry name" value="P-loop containing nucleotide triphosphate hydrolases"/>
    <property type="match status" value="2"/>
</dbReference>
<dbReference type="Proteomes" id="UP000288943">
    <property type="component" value="Chromosome"/>
</dbReference>
<keyword evidence="1" id="KW-0813">Transport</keyword>
<dbReference type="PROSITE" id="PS50893">
    <property type="entry name" value="ABC_TRANSPORTER_2"/>
    <property type="match status" value="2"/>
</dbReference>
<dbReference type="InterPro" id="IPR003439">
    <property type="entry name" value="ABC_transporter-like_ATP-bd"/>
</dbReference>
<evidence type="ECO:0000256" key="2">
    <source>
        <dbReference type="ARBA" id="ARBA00022737"/>
    </source>
</evidence>
<evidence type="ECO:0000313" key="6">
    <source>
        <dbReference type="EMBL" id="MCY9599328.1"/>
    </source>
</evidence>
<dbReference type="CDD" id="cd03216">
    <property type="entry name" value="ABC_Carb_Monos_I"/>
    <property type="match status" value="1"/>
</dbReference>
<dbReference type="PANTHER" id="PTHR43790">
    <property type="entry name" value="CARBOHYDRATE TRANSPORT ATP-BINDING PROTEIN MG119-RELATED"/>
    <property type="match status" value="1"/>
</dbReference>
<dbReference type="EMBL" id="JAMDMJ010000042">
    <property type="protein sequence ID" value="MCY9599328.1"/>
    <property type="molecule type" value="Genomic_DNA"/>
</dbReference>
<organism evidence="7 8">
    <name type="scientific">Paenibacillus chitinolyticus</name>
    <dbReference type="NCBI Taxonomy" id="79263"/>
    <lineage>
        <taxon>Bacteria</taxon>
        <taxon>Bacillati</taxon>
        <taxon>Bacillota</taxon>
        <taxon>Bacilli</taxon>
        <taxon>Bacillales</taxon>
        <taxon>Paenibacillaceae</taxon>
        <taxon>Paenibacillus</taxon>
    </lineage>
</organism>
<dbReference type="GeneID" id="95378207"/>
<name>A0A410X2R9_9BACL</name>
<keyword evidence="4 7" id="KW-0067">ATP-binding</keyword>
<dbReference type="CDD" id="cd03215">
    <property type="entry name" value="ABC_Carb_Monos_II"/>
    <property type="match status" value="1"/>
</dbReference>
<dbReference type="GO" id="GO:0005524">
    <property type="term" value="F:ATP binding"/>
    <property type="evidence" value="ECO:0007669"/>
    <property type="project" value="UniProtKB-KW"/>
</dbReference>
<keyword evidence="2" id="KW-0677">Repeat</keyword>
<reference evidence="6 9" key="2">
    <citation type="submission" date="2022-05" db="EMBL/GenBank/DDBJ databases">
        <title>Genome Sequencing of Bee-Associated Microbes.</title>
        <authorList>
            <person name="Dunlap C."/>
        </authorList>
    </citation>
    <scope>NUCLEOTIDE SEQUENCE [LARGE SCALE GENOMIC DNA]</scope>
    <source>
        <strain evidence="6 9">NRRL B-23120</strain>
    </source>
</reference>
<feature type="domain" description="ABC transporter" evidence="5">
    <location>
        <begin position="9"/>
        <end position="246"/>
    </location>
</feature>
<evidence type="ECO:0000256" key="3">
    <source>
        <dbReference type="ARBA" id="ARBA00022741"/>
    </source>
</evidence>
<keyword evidence="9" id="KW-1185">Reference proteome</keyword>
<accession>A0A410X2R9</accession>
<dbReference type="InterPro" id="IPR017871">
    <property type="entry name" value="ABC_transporter-like_CS"/>
</dbReference>
<reference evidence="7 8" key="1">
    <citation type="submission" date="2018-01" db="EMBL/GenBank/DDBJ databases">
        <title>The whole genome sequencing and assembly of Paenibacillus chitinolyticus KCCM 41400 strain.</title>
        <authorList>
            <person name="Kim J.-Y."/>
            <person name="Park M.-K."/>
            <person name="Lee Y.-J."/>
            <person name="Yi H."/>
            <person name="Bahn Y.-S."/>
            <person name="Kim J.F."/>
            <person name="Lee D.-W."/>
        </authorList>
    </citation>
    <scope>NUCLEOTIDE SEQUENCE [LARGE SCALE GENOMIC DNA]</scope>
    <source>
        <strain evidence="7 8">KCCM 41400</strain>
    </source>
</reference>
<evidence type="ECO:0000256" key="1">
    <source>
        <dbReference type="ARBA" id="ARBA00022448"/>
    </source>
</evidence>
<dbReference type="RefSeq" id="WP_042233550.1">
    <property type="nucleotide sequence ID" value="NZ_CP026520.1"/>
</dbReference>
<dbReference type="InterPro" id="IPR050107">
    <property type="entry name" value="ABC_carbohydrate_import_ATPase"/>
</dbReference>
<dbReference type="SUPFAM" id="SSF52540">
    <property type="entry name" value="P-loop containing nucleoside triphosphate hydrolases"/>
    <property type="match status" value="2"/>
</dbReference>
<keyword evidence="3" id="KW-0547">Nucleotide-binding</keyword>
<evidence type="ECO:0000313" key="8">
    <source>
        <dbReference type="Proteomes" id="UP000288943"/>
    </source>
</evidence>
<dbReference type="InterPro" id="IPR027417">
    <property type="entry name" value="P-loop_NTPase"/>
</dbReference>
<gene>
    <name evidence="6" type="ORF">M5X16_26660</name>
    <name evidence="7" type="ORF">PC41400_25785</name>
</gene>
<dbReference type="Pfam" id="PF00005">
    <property type="entry name" value="ABC_tran"/>
    <property type="match status" value="2"/>
</dbReference>
<dbReference type="PANTHER" id="PTHR43790:SF9">
    <property type="entry name" value="GALACTOFURANOSE TRANSPORTER ATP-BINDING PROTEIN YTFR"/>
    <property type="match status" value="1"/>
</dbReference>
<proteinExistence type="predicted"/>
<evidence type="ECO:0000313" key="9">
    <source>
        <dbReference type="Proteomes" id="UP001527202"/>
    </source>
</evidence>
<sequence>MTTTSLSVLRMNGITKTFPGVKALSEVDFEVKGGEVHGLLGANGAGKSTLMKILSGAYTADGGTIEIDGKPVPISSPKDAMRQGIFCVYQEVDTALVPELTVAENVLLDSVAHGSAWLRWSTLNREAARILDSIGSDIPVKLKASQLTIAQKQLVLIARAVAHAAKCVIFDEPTAPLSLEESEQLFAIMERLKANGVGCVFISHRLAEVTRLCDRITVMRDGSRVLTKAAQGTSHGEIIETMLGKTFAEEFPKLPADLGGTVLEVRGLRRGTKVRGVDFTLREGEILGIVGLVGAGKTELSRLLFGADRADGGDVLLRGKRLRLHEPEDAVRAGVVLVPEERRKQGVLVEESVQRNLSLPILRRLSAGGFIRRREERGHAERLIGRLGVKPPQPERPVKHLSGGNQQKVAVGKWLPTDASVYMFDEPTKGVDVGAKSDIFRLIGQLAQEGKGVIYLSCEIAEILGIADRILVMSYGRITGELSREEATAEAILSYASAGEAEHVER</sequence>
<evidence type="ECO:0000313" key="7">
    <source>
        <dbReference type="EMBL" id="QAV20912.1"/>
    </source>
</evidence>
<dbReference type="Proteomes" id="UP001527202">
    <property type="component" value="Unassembled WGS sequence"/>
</dbReference>
<dbReference type="SMART" id="SM00382">
    <property type="entry name" value="AAA"/>
    <property type="match status" value="2"/>
</dbReference>
<evidence type="ECO:0000256" key="4">
    <source>
        <dbReference type="ARBA" id="ARBA00022840"/>
    </source>
</evidence>
<protein>
    <submittedName>
        <fullName evidence="7">Sugar ABC transporter ATP-binding protein</fullName>
    </submittedName>
</protein>
<dbReference type="OrthoDB" id="9766104at2"/>